<comment type="caution">
    <text evidence="3">The sequence shown here is derived from an EMBL/GenBank/DDBJ whole genome shotgun (WGS) entry which is preliminary data.</text>
</comment>
<reference evidence="2 5" key="2">
    <citation type="submission" date="2020-08" db="EMBL/GenBank/DDBJ databases">
        <title>Genome public.</title>
        <authorList>
            <person name="Liu C."/>
            <person name="Sun Q."/>
        </authorList>
    </citation>
    <scope>NUCLEOTIDE SEQUENCE [LARGE SCALE GENOMIC DNA]</scope>
    <source>
        <strain evidence="2 5">426_9</strain>
    </source>
</reference>
<feature type="chain" id="PRO_5017553801" description="6-bladed beta-propeller" evidence="1">
    <location>
        <begin position="20"/>
        <end position="370"/>
    </location>
</feature>
<dbReference type="EMBL" id="JACRTI010000046">
    <property type="protein sequence ID" value="MBC8603113.1"/>
    <property type="molecule type" value="Genomic_DNA"/>
</dbReference>
<evidence type="ECO:0000256" key="1">
    <source>
        <dbReference type="SAM" id="SignalP"/>
    </source>
</evidence>
<accession>A0A3D8HBE6</accession>
<dbReference type="RefSeq" id="WP_115500602.1">
    <property type="nucleotide sequence ID" value="NZ_JACRTI010000046.1"/>
</dbReference>
<proteinExistence type="predicted"/>
<dbReference type="AlphaFoldDB" id="A0A3D8HBE6"/>
<dbReference type="Proteomes" id="UP000629596">
    <property type="component" value="Unassembled WGS sequence"/>
</dbReference>
<evidence type="ECO:0000313" key="2">
    <source>
        <dbReference type="EMBL" id="MBC8603113.1"/>
    </source>
</evidence>
<keyword evidence="5" id="KW-1185">Reference proteome</keyword>
<dbReference type="SUPFAM" id="SSF82171">
    <property type="entry name" value="DPP6 N-terminal domain-like"/>
    <property type="match status" value="1"/>
</dbReference>
<reference evidence="3 4" key="1">
    <citation type="submission" date="2018-07" db="EMBL/GenBank/DDBJ databases">
        <title>Parabacteroides acidifaciens nov. sp., isolated from human feces.</title>
        <authorList>
            <person name="Wang Y.J."/>
        </authorList>
    </citation>
    <scope>NUCLEOTIDE SEQUENCE [LARGE SCALE GENOMIC DNA]</scope>
    <source>
        <strain evidence="3 4">426-9</strain>
    </source>
</reference>
<protein>
    <recommendedName>
        <fullName evidence="6">6-bladed beta-propeller</fullName>
    </recommendedName>
</protein>
<sequence>MKHLFFCSSLIILSLSACSGKQNTTAGIENETPPADTVAIEIIPELPPLEAGEVFLKGKEVFSEETELTGTHIEEPDTFIFKPVEPTMVIRDSLLIMGCRDAPFYVFRYPSFTHVKTIGDRGNGPDEFMLPVAIESSDPAYLCYMLDGYNGNLYGLDSHLEEHFIKKAFDRKSVWDYVEHAYPAGEKAILYQMGSNIYRVPLENDSIQREKLYNLRLQHSKGIPATGALCTNPGRDRMVFAYKYTKIIKFMDMEAKTVRTLNFEQSEFDEKTLTVINGLDANVTHYMQVLPTRDYVYITHSGRTPYVVAAEAQKGNNYMYLEKYDWNGNPVKRYKLHDFCVYNVIDPKTGTLVMTTYYHDDPFVVYHLDE</sequence>
<evidence type="ECO:0000313" key="3">
    <source>
        <dbReference type="EMBL" id="RDU48171.1"/>
    </source>
</evidence>
<dbReference type="PROSITE" id="PS51257">
    <property type="entry name" value="PROKAR_LIPOPROTEIN"/>
    <property type="match status" value="1"/>
</dbReference>
<gene>
    <name evidence="3" type="ORF">DWU89_15845</name>
    <name evidence="2" type="ORF">H8784_15475</name>
</gene>
<evidence type="ECO:0000313" key="5">
    <source>
        <dbReference type="Proteomes" id="UP000629596"/>
    </source>
</evidence>
<keyword evidence="1" id="KW-0732">Signal</keyword>
<evidence type="ECO:0008006" key="6">
    <source>
        <dbReference type="Google" id="ProtNLM"/>
    </source>
</evidence>
<feature type="signal peptide" evidence="1">
    <location>
        <begin position="1"/>
        <end position="19"/>
    </location>
</feature>
<dbReference type="Proteomes" id="UP000256321">
    <property type="component" value="Unassembled WGS sequence"/>
</dbReference>
<dbReference type="EMBL" id="QREV01000046">
    <property type="protein sequence ID" value="RDU48171.1"/>
    <property type="molecule type" value="Genomic_DNA"/>
</dbReference>
<organism evidence="3 4">
    <name type="scientific">Parabacteroides acidifaciens</name>
    <dbReference type="NCBI Taxonomy" id="2290935"/>
    <lineage>
        <taxon>Bacteria</taxon>
        <taxon>Pseudomonadati</taxon>
        <taxon>Bacteroidota</taxon>
        <taxon>Bacteroidia</taxon>
        <taxon>Bacteroidales</taxon>
        <taxon>Tannerellaceae</taxon>
        <taxon>Parabacteroides</taxon>
    </lineage>
</organism>
<name>A0A3D8HBE6_9BACT</name>
<evidence type="ECO:0000313" key="4">
    <source>
        <dbReference type="Proteomes" id="UP000256321"/>
    </source>
</evidence>